<dbReference type="NCBIfam" id="TIGR01643">
    <property type="entry name" value="YD_repeat_2x"/>
    <property type="match status" value="2"/>
</dbReference>
<dbReference type="InterPro" id="IPR050708">
    <property type="entry name" value="T6SS_VgrG/RHS"/>
</dbReference>
<dbReference type="Pfam" id="PF25023">
    <property type="entry name" value="TEN_YD-shell"/>
    <property type="match status" value="1"/>
</dbReference>
<feature type="signal peptide" evidence="2">
    <location>
        <begin position="1"/>
        <end position="22"/>
    </location>
</feature>
<dbReference type="OrthoDB" id="7169608at2"/>
<gene>
    <name evidence="4" type="ORF">CSW64_13845</name>
</gene>
<organism evidence="4 5">
    <name type="scientific">Caulobacter mirabilis</name>
    <dbReference type="NCBI Taxonomy" id="69666"/>
    <lineage>
        <taxon>Bacteria</taxon>
        <taxon>Pseudomonadati</taxon>
        <taxon>Pseudomonadota</taxon>
        <taxon>Alphaproteobacteria</taxon>
        <taxon>Caulobacterales</taxon>
        <taxon>Caulobacteraceae</taxon>
        <taxon>Caulobacter</taxon>
    </lineage>
</organism>
<keyword evidence="5" id="KW-1185">Reference proteome</keyword>
<dbReference type="PANTHER" id="PTHR32305">
    <property type="match status" value="1"/>
</dbReference>
<dbReference type="KEGG" id="cmb:CSW64_13845"/>
<dbReference type="NCBIfam" id="TIGR03696">
    <property type="entry name" value="Rhs_assc_core"/>
    <property type="match status" value="1"/>
</dbReference>
<dbReference type="InterPro" id="IPR022385">
    <property type="entry name" value="Rhs_assc_core"/>
</dbReference>
<dbReference type="PANTHER" id="PTHR32305:SF15">
    <property type="entry name" value="PROTEIN RHSA-RELATED"/>
    <property type="match status" value="1"/>
</dbReference>
<name>A0A2D2AZR3_9CAUL</name>
<dbReference type="InterPro" id="IPR056823">
    <property type="entry name" value="TEN-like_YD-shell"/>
</dbReference>
<evidence type="ECO:0000256" key="2">
    <source>
        <dbReference type="SAM" id="SignalP"/>
    </source>
</evidence>
<dbReference type="EMBL" id="CP024201">
    <property type="protein sequence ID" value="ATQ43417.1"/>
    <property type="molecule type" value="Genomic_DNA"/>
</dbReference>
<proteinExistence type="predicted"/>
<evidence type="ECO:0000256" key="1">
    <source>
        <dbReference type="ARBA" id="ARBA00022737"/>
    </source>
</evidence>
<evidence type="ECO:0000313" key="5">
    <source>
        <dbReference type="Proteomes" id="UP000228945"/>
    </source>
</evidence>
<keyword evidence="1" id="KW-0677">Repeat</keyword>
<dbReference type="Gene3D" id="2.180.10.10">
    <property type="entry name" value="RHS repeat-associated core"/>
    <property type="match status" value="2"/>
</dbReference>
<protein>
    <recommendedName>
        <fullName evidence="3">Teneurin-like YD-shell domain-containing protein</fullName>
    </recommendedName>
</protein>
<reference evidence="4 5" key="1">
    <citation type="submission" date="2017-10" db="EMBL/GenBank/DDBJ databases">
        <title>Genome sequence of Caulobacter mirabilis FWC38.</title>
        <authorList>
            <person name="Fiebig A."/>
            <person name="Crosson S."/>
        </authorList>
    </citation>
    <scope>NUCLEOTIDE SEQUENCE [LARGE SCALE GENOMIC DNA]</scope>
    <source>
        <strain evidence="4 5">FWC 38</strain>
    </source>
</reference>
<sequence>MRNIAILFCGALAGGVFTPAQAQSPSDFTSYTQWDAMRRPVLKIGPDPDGAGPLPRTAERTTYDAEGRVIRVETGTTTATNGADFTPLQTVSITNDAVGRKVKVVTPAGVTQMRYDGAGQLICTAVRMNPAAYASLPADACVLGPVGADGNDRIVKEEFDHAGQKLSTIRAFGTPTPQAYATYTYTPNGKQATVTDARSNRSTMTYDGFDRLSALYFPVTAAGQSASSATDHEAYGYDASGNRISMRKRDGQILAYAYDALNREILKDVPPGTDNDVYTTYDRRGQILSAVFGGWAGQGILAEYDKVGRMTSEATFGRAMTYQYDKAGNRTRVTWPDGFYATYDYDNANRTRAIGQNGASTVIELAYDALGRRAGLAGGGATKGWAYDGAGRMSALQFNLAGTAHDQLWGFAYNPASQLTLRSETNAAYRWAASSAGTTNSVYDGLNRDASIAAVGGGYDARGNLTNDGTRTFTYDVENRLTSVIGGGPGLSLGYDPQGRLSSTGSGGAWMVYLYDGPRLVAEYPAGSMTPLRRYIHGPGTDEPLVWAESGATHIWRWLHQDRQGSIMGWTRGDGAVEEVYTYGPWGEPGGDNWSGSRFRYTGQIMLPEAKLYHYKARVYDPIAGRFLQTDPIGYKDDLNLYAYVGGDPMNKNDPSGRQGAMADAAFNARIKRELTDGKEANGLPSKPSPPAKTYLTTSAQARVAAVPGAGAAASVGGYTTTDMSTGKVTQGGAKITGSFLAGADLAAGGSVEAQLSTSEPKSGISPTLAGSAGPVGVTAQPGSIAVSGEANMVPMPASATAGMEISVYIPFHVQGAQTPTGDAVKSAVDGLNQIMKPSNYLKPQEGRY</sequence>
<evidence type="ECO:0000259" key="3">
    <source>
        <dbReference type="Pfam" id="PF25023"/>
    </source>
</evidence>
<evidence type="ECO:0000313" key="4">
    <source>
        <dbReference type="EMBL" id="ATQ43417.1"/>
    </source>
</evidence>
<accession>A0A2D2AZR3</accession>
<keyword evidence="2" id="KW-0732">Signal</keyword>
<feature type="chain" id="PRO_5013924672" description="Teneurin-like YD-shell domain-containing protein" evidence="2">
    <location>
        <begin position="23"/>
        <end position="849"/>
    </location>
</feature>
<dbReference type="InterPro" id="IPR006530">
    <property type="entry name" value="YD"/>
</dbReference>
<dbReference type="AlphaFoldDB" id="A0A2D2AZR3"/>
<feature type="domain" description="Teneurin-like YD-shell" evidence="3">
    <location>
        <begin position="438"/>
        <end position="646"/>
    </location>
</feature>
<dbReference type="Proteomes" id="UP000228945">
    <property type="component" value="Chromosome"/>
</dbReference>
<dbReference type="RefSeq" id="WP_099622668.1">
    <property type="nucleotide sequence ID" value="NZ_CP024201.1"/>
</dbReference>